<reference evidence="2 3" key="1">
    <citation type="journal article" date="2010" name="Nat. Biotechnol.">
        <title>Genome sequence of the model mushroom Schizophyllum commune.</title>
        <authorList>
            <person name="Ohm R.A."/>
            <person name="de Jong J.F."/>
            <person name="Lugones L.G."/>
            <person name="Aerts A."/>
            <person name="Kothe E."/>
            <person name="Stajich J.E."/>
            <person name="de Vries R.P."/>
            <person name="Record E."/>
            <person name="Levasseur A."/>
            <person name="Baker S.E."/>
            <person name="Bartholomew K.A."/>
            <person name="Coutinho P.M."/>
            <person name="Erdmann S."/>
            <person name="Fowler T.J."/>
            <person name="Gathman A.C."/>
            <person name="Lombard V."/>
            <person name="Henrissat B."/>
            <person name="Knabe N."/>
            <person name="Kuees U."/>
            <person name="Lilly W.W."/>
            <person name="Lindquist E."/>
            <person name="Lucas S."/>
            <person name="Magnuson J.K."/>
            <person name="Piumi F."/>
            <person name="Raudaskoski M."/>
            <person name="Salamov A."/>
            <person name="Schmutz J."/>
            <person name="Schwarze F.W.M.R."/>
            <person name="vanKuyk P.A."/>
            <person name="Horton J.S."/>
            <person name="Grigoriev I.V."/>
            <person name="Woesten H.A.B."/>
        </authorList>
    </citation>
    <scope>NUCLEOTIDE SEQUENCE [LARGE SCALE GENOMIC DNA]</scope>
    <source>
        <strain evidence="3">H4-8 / FGSC 9210</strain>
    </source>
</reference>
<dbReference type="EMBL" id="GL377302">
    <property type="protein sequence ID" value="EFJ01808.1"/>
    <property type="molecule type" value="Genomic_DNA"/>
</dbReference>
<dbReference type="OMA" id="STIFAMN"/>
<dbReference type="GeneID" id="9597828"/>
<dbReference type="KEGG" id="scm:SCHCO_02622905"/>
<sequence>MSSDVLLQYKGMADVLFAVVLAAKPDVIYSSVPVRLASYITGLPLFDADVAPAFNQALACLTATFGVGHIVASRQGPAARPAFYYMNVTYALLSFFTCILPSSTDVGSAYLLVLSLAHAAFAFLLYVTDF</sequence>
<dbReference type="Proteomes" id="UP000007431">
    <property type="component" value="Unassembled WGS sequence"/>
</dbReference>
<dbReference type="RefSeq" id="XP_003036710.1">
    <property type="nucleotide sequence ID" value="XM_003036664.1"/>
</dbReference>
<proteinExistence type="predicted"/>
<feature type="transmembrane region" description="Helical" evidence="1">
    <location>
        <begin position="53"/>
        <end position="72"/>
    </location>
</feature>
<dbReference type="OrthoDB" id="3753443at2759"/>
<name>D8PRL2_SCHCM</name>
<dbReference type="AlphaFoldDB" id="D8PRL2"/>
<keyword evidence="3" id="KW-1185">Reference proteome</keyword>
<keyword evidence="1" id="KW-1133">Transmembrane helix</keyword>
<feature type="transmembrane region" description="Helical" evidence="1">
    <location>
        <begin position="109"/>
        <end position="127"/>
    </location>
</feature>
<gene>
    <name evidence="2" type="ORF">SCHCODRAFT_83864</name>
</gene>
<accession>D8PRL2</accession>
<dbReference type="HOGENOM" id="CLU_129422_0_0_1"/>
<dbReference type="InParanoid" id="D8PRL2"/>
<organism evidence="3">
    <name type="scientific">Schizophyllum commune (strain H4-8 / FGSC 9210)</name>
    <name type="common">Split gill fungus</name>
    <dbReference type="NCBI Taxonomy" id="578458"/>
    <lineage>
        <taxon>Eukaryota</taxon>
        <taxon>Fungi</taxon>
        <taxon>Dikarya</taxon>
        <taxon>Basidiomycota</taxon>
        <taxon>Agaricomycotina</taxon>
        <taxon>Agaricomycetes</taxon>
        <taxon>Agaricomycetidae</taxon>
        <taxon>Agaricales</taxon>
        <taxon>Schizophyllaceae</taxon>
        <taxon>Schizophyllum</taxon>
    </lineage>
</organism>
<evidence type="ECO:0000256" key="1">
    <source>
        <dbReference type="SAM" id="Phobius"/>
    </source>
</evidence>
<feature type="transmembrane region" description="Helical" evidence="1">
    <location>
        <begin position="84"/>
        <end position="103"/>
    </location>
</feature>
<keyword evidence="1" id="KW-0812">Transmembrane</keyword>
<evidence type="ECO:0000313" key="2">
    <source>
        <dbReference type="EMBL" id="EFJ01808.1"/>
    </source>
</evidence>
<dbReference type="eggNOG" id="ENOG502RBN8">
    <property type="taxonomic scope" value="Eukaryota"/>
</dbReference>
<dbReference type="VEuPathDB" id="FungiDB:SCHCODRAFT_02622905"/>
<keyword evidence="1" id="KW-0472">Membrane</keyword>
<evidence type="ECO:0000313" key="3">
    <source>
        <dbReference type="Proteomes" id="UP000007431"/>
    </source>
</evidence>
<protein>
    <submittedName>
        <fullName evidence="2">Expressed protein</fullName>
    </submittedName>
</protein>